<feature type="compositionally biased region" description="Polar residues" evidence="2">
    <location>
        <begin position="108"/>
        <end position="117"/>
    </location>
</feature>
<accession>A0A6S7HUX1</accession>
<feature type="compositionally biased region" description="Acidic residues" evidence="2">
    <location>
        <begin position="1"/>
        <end position="22"/>
    </location>
</feature>
<dbReference type="Proteomes" id="UP001152795">
    <property type="component" value="Unassembled WGS sequence"/>
</dbReference>
<dbReference type="AlphaFoldDB" id="A0A6S7HUX1"/>
<reference evidence="3" key="1">
    <citation type="submission" date="2020-04" db="EMBL/GenBank/DDBJ databases">
        <authorList>
            <person name="Alioto T."/>
            <person name="Alioto T."/>
            <person name="Gomez Garrido J."/>
        </authorList>
    </citation>
    <scope>NUCLEOTIDE SEQUENCE</scope>
    <source>
        <strain evidence="3">A484AB</strain>
    </source>
</reference>
<dbReference type="PANTHER" id="PTHR16284:SF13">
    <property type="entry name" value="PROTEIN CDV3 HOMOLOG"/>
    <property type="match status" value="1"/>
</dbReference>
<comment type="caution">
    <text evidence="3">The sequence shown here is derived from an EMBL/GenBank/DDBJ whole genome shotgun (WGS) entry which is preliminary data.</text>
</comment>
<evidence type="ECO:0000256" key="1">
    <source>
        <dbReference type="ARBA" id="ARBA00006062"/>
    </source>
</evidence>
<evidence type="ECO:0000256" key="2">
    <source>
        <dbReference type="SAM" id="MobiDB-lite"/>
    </source>
</evidence>
<evidence type="ECO:0000313" key="3">
    <source>
        <dbReference type="EMBL" id="CAB3997107.1"/>
    </source>
</evidence>
<feature type="region of interest" description="Disordered" evidence="2">
    <location>
        <begin position="1"/>
        <end position="117"/>
    </location>
</feature>
<dbReference type="EMBL" id="CACRXK020003024">
    <property type="protein sequence ID" value="CAB3997107.1"/>
    <property type="molecule type" value="Genomic_DNA"/>
</dbReference>
<dbReference type="PANTHER" id="PTHR16284">
    <property type="entry name" value="PROTEIN CDV3 HOMOLOG"/>
    <property type="match status" value="1"/>
</dbReference>
<gene>
    <name evidence="3" type="ORF">PACLA_8A050714</name>
</gene>
<evidence type="ECO:0000313" key="4">
    <source>
        <dbReference type="Proteomes" id="UP001152795"/>
    </source>
</evidence>
<organism evidence="3 4">
    <name type="scientific">Paramuricea clavata</name>
    <name type="common">Red gorgonian</name>
    <name type="synonym">Violescent sea-whip</name>
    <dbReference type="NCBI Taxonomy" id="317549"/>
    <lineage>
        <taxon>Eukaryota</taxon>
        <taxon>Metazoa</taxon>
        <taxon>Cnidaria</taxon>
        <taxon>Anthozoa</taxon>
        <taxon>Octocorallia</taxon>
        <taxon>Malacalcyonacea</taxon>
        <taxon>Plexauridae</taxon>
        <taxon>Paramuricea</taxon>
    </lineage>
</organism>
<keyword evidence="4" id="KW-1185">Reference proteome</keyword>
<dbReference type="GO" id="GO:0005737">
    <property type="term" value="C:cytoplasm"/>
    <property type="evidence" value="ECO:0007669"/>
    <property type="project" value="TreeGrafter"/>
</dbReference>
<name>A0A6S7HUX1_PARCT</name>
<feature type="compositionally biased region" description="Basic and acidic residues" evidence="2">
    <location>
        <begin position="77"/>
        <end position="97"/>
    </location>
</feature>
<dbReference type="OrthoDB" id="6288097at2759"/>
<protein>
    <submittedName>
        <fullName evidence="3">Uncharacterized protein</fullName>
    </submittedName>
</protein>
<dbReference type="Pfam" id="PF15359">
    <property type="entry name" value="CDV3"/>
    <property type="match status" value="1"/>
</dbReference>
<feature type="compositionally biased region" description="Basic and acidic residues" evidence="2">
    <location>
        <begin position="48"/>
        <end position="59"/>
    </location>
</feature>
<sequence>MMDKLEENDDDKADNSDEDGEDSAEKKDKSSGVWHVVSQPSVPVAPVEEVKEEPKKEVVKGAYVPPSRRNATPSQADGRDQSWKYRTGRERDPRRPPEISSEIAFPTLQASTASDKR</sequence>
<comment type="similarity">
    <text evidence="1">Belongs to the CDV3 family.</text>
</comment>
<feature type="compositionally biased region" description="Low complexity" evidence="2">
    <location>
        <begin position="36"/>
        <end position="47"/>
    </location>
</feature>
<proteinExistence type="inferred from homology"/>
<dbReference type="InterPro" id="IPR026806">
    <property type="entry name" value="CDV3"/>
</dbReference>